<protein>
    <recommendedName>
        <fullName evidence="3">Penicillin-binding protein transpeptidase domain-containing protein</fullName>
    </recommendedName>
</protein>
<dbReference type="PANTHER" id="PTHR30627">
    <property type="entry name" value="PEPTIDOGLYCAN D,D-TRANSPEPTIDASE"/>
    <property type="match status" value="1"/>
</dbReference>
<evidence type="ECO:0000256" key="1">
    <source>
        <dbReference type="ARBA" id="ARBA00004370"/>
    </source>
</evidence>
<organism evidence="4">
    <name type="scientific">marine metagenome</name>
    <dbReference type="NCBI Taxonomy" id="408172"/>
    <lineage>
        <taxon>unclassified sequences</taxon>
        <taxon>metagenomes</taxon>
        <taxon>ecological metagenomes</taxon>
    </lineage>
</organism>
<dbReference type="Gene3D" id="3.40.710.10">
    <property type="entry name" value="DD-peptidase/beta-lactamase superfamily"/>
    <property type="match status" value="1"/>
</dbReference>
<dbReference type="Pfam" id="PF00905">
    <property type="entry name" value="Transpeptidase"/>
    <property type="match status" value="1"/>
</dbReference>
<dbReference type="InterPro" id="IPR012338">
    <property type="entry name" value="Beta-lactam/transpept-like"/>
</dbReference>
<dbReference type="EMBL" id="UINC01174084">
    <property type="protein sequence ID" value="SVD80029.1"/>
    <property type="molecule type" value="Genomic_DNA"/>
</dbReference>
<comment type="subcellular location">
    <subcellularLocation>
        <location evidence="1">Membrane</location>
    </subcellularLocation>
</comment>
<proteinExistence type="predicted"/>
<dbReference type="GO" id="GO:0005886">
    <property type="term" value="C:plasma membrane"/>
    <property type="evidence" value="ECO:0007669"/>
    <property type="project" value="TreeGrafter"/>
</dbReference>
<evidence type="ECO:0000259" key="3">
    <source>
        <dbReference type="Pfam" id="PF00905"/>
    </source>
</evidence>
<dbReference type="InterPro" id="IPR050515">
    <property type="entry name" value="Beta-lactam/transpept"/>
</dbReference>
<feature type="domain" description="Penicillin-binding protein transpeptidase" evidence="3">
    <location>
        <begin position="51"/>
        <end position="264"/>
    </location>
</feature>
<accession>A0A382YAK0</accession>
<dbReference type="GO" id="GO:0008658">
    <property type="term" value="F:penicillin binding"/>
    <property type="evidence" value="ECO:0007669"/>
    <property type="project" value="InterPro"/>
</dbReference>
<feature type="non-terminal residue" evidence="4">
    <location>
        <position position="1"/>
    </location>
</feature>
<dbReference type="GO" id="GO:0071555">
    <property type="term" value="P:cell wall organization"/>
    <property type="evidence" value="ECO:0007669"/>
    <property type="project" value="TreeGrafter"/>
</dbReference>
<gene>
    <name evidence="4" type="ORF">METZ01_LOCUS432883</name>
</gene>
<dbReference type="SUPFAM" id="SSF56601">
    <property type="entry name" value="beta-lactamase/transpeptidase-like"/>
    <property type="match status" value="1"/>
</dbReference>
<evidence type="ECO:0000313" key="4">
    <source>
        <dbReference type="EMBL" id="SVD80029.1"/>
    </source>
</evidence>
<sequence length="265" mass="29170">KDRLGRIVRNIESVKSSEPGTELKLSIDKRIQYLAYREIVAAVKHHEAKSGSLVMLDVKTGEVIAMVGQPSFNPNNRSWSKSATRNRIVTDVYEPGSTMKVFTIAAGLESGIFTPRTIIDTSPGVFKVGNHSISDHRNYGHIDVTTVITKSSNIGASKIALALKPEYFYDVLNRFGFGQTTGSGYPGEQPGILRLFNTWSEQDIASLSYGYGVQVTPLKLAQTYSIIANDGIMLPVSFIKTSKPKIGERVISENIAKQIRDMLET</sequence>
<dbReference type="PANTHER" id="PTHR30627:SF1">
    <property type="entry name" value="PEPTIDOGLYCAN D,D-TRANSPEPTIDASE FTSI"/>
    <property type="match status" value="1"/>
</dbReference>
<feature type="non-terminal residue" evidence="4">
    <location>
        <position position="265"/>
    </location>
</feature>
<dbReference type="AlphaFoldDB" id="A0A382YAK0"/>
<evidence type="ECO:0000256" key="2">
    <source>
        <dbReference type="ARBA" id="ARBA00023136"/>
    </source>
</evidence>
<dbReference type="InterPro" id="IPR001460">
    <property type="entry name" value="PCN-bd_Tpept"/>
</dbReference>
<name>A0A382YAK0_9ZZZZ</name>
<keyword evidence="2" id="KW-0472">Membrane</keyword>
<reference evidence="4" key="1">
    <citation type="submission" date="2018-05" db="EMBL/GenBank/DDBJ databases">
        <authorList>
            <person name="Lanie J.A."/>
            <person name="Ng W.-L."/>
            <person name="Kazmierczak K.M."/>
            <person name="Andrzejewski T.M."/>
            <person name="Davidsen T.M."/>
            <person name="Wayne K.J."/>
            <person name="Tettelin H."/>
            <person name="Glass J.I."/>
            <person name="Rusch D."/>
            <person name="Podicherti R."/>
            <person name="Tsui H.-C.T."/>
            <person name="Winkler M.E."/>
        </authorList>
    </citation>
    <scope>NUCLEOTIDE SEQUENCE</scope>
</reference>